<keyword evidence="5" id="KW-1185">Reference proteome</keyword>
<feature type="domain" description="Glycosyltransferase 2-like" evidence="3">
    <location>
        <begin position="6"/>
        <end position="160"/>
    </location>
</feature>
<dbReference type="EMBL" id="JBHSSL010000018">
    <property type="protein sequence ID" value="MFC6169395.1"/>
    <property type="molecule type" value="Genomic_DNA"/>
</dbReference>
<dbReference type="Proteomes" id="UP001596289">
    <property type="component" value="Unassembled WGS sequence"/>
</dbReference>
<evidence type="ECO:0000256" key="2">
    <source>
        <dbReference type="ARBA" id="ARBA00022679"/>
    </source>
</evidence>
<gene>
    <name evidence="4" type="ORF">ACFQGP_02240</name>
</gene>
<evidence type="ECO:0000259" key="3">
    <source>
        <dbReference type="Pfam" id="PF00535"/>
    </source>
</evidence>
<dbReference type="PANTHER" id="PTHR22916:SF51">
    <property type="entry name" value="GLYCOSYLTRANSFERASE EPSH-RELATED"/>
    <property type="match status" value="1"/>
</dbReference>
<dbReference type="SUPFAM" id="SSF53448">
    <property type="entry name" value="Nucleotide-diphospho-sugar transferases"/>
    <property type="match status" value="1"/>
</dbReference>
<accession>A0ABW1R909</accession>
<dbReference type="EC" id="2.4.-.-" evidence="4"/>
<keyword evidence="2 4" id="KW-0808">Transferase</keyword>
<dbReference type="CDD" id="cd00761">
    <property type="entry name" value="Glyco_tranf_GTA_type"/>
    <property type="match status" value="1"/>
</dbReference>
<dbReference type="PANTHER" id="PTHR22916">
    <property type="entry name" value="GLYCOSYLTRANSFERASE"/>
    <property type="match status" value="1"/>
</dbReference>
<evidence type="ECO:0000256" key="1">
    <source>
        <dbReference type="ARBA" id="ARBA00022676"/>
    </source>
</evidence>
<keyword evidence="1 4" id="KW-0328">Glycosyltransferase</keyword>
<protein>
    <submittedName>
        <fullName evidence="4">Glycosyltransferase family 2 protein</fullName>
        <ecNumber evidence="4">2.4.-.-</ecNumber>
    </submittedName>
</protein>
<reference evidence="5" key="1">
    <citation type="journal article" date="2019" name="Int. J. Syst. Evol. Microbiol.">
        <title>The Global Catalogue of Microorganisms (GCM) 10K type strain sequencing project: providing services to taxonomists for standard genome sequencing and annotation.</title>
        <authorList>
            <consortium name="The Broad Institute Genomics Platform"/>
            <consortium name="The Broad Institute Genome Sequencing Center for Infectious Disease"/>
            <person name="Wu L."/>
            <person name="Ma J."/>
        </authorList>
    </citation>
    <scope>NUCLEOTIDE SEQUENCE [LARGE SCALE GENOMIC DNA]</scope>
    <source>
        <strain evidence="5">CCM 8904</strain>
    </source>
</reference>
<evidence type="ECO:0000313" key="4">
    <source>
        <dbReference type="EMBL" id="MFC6169395.1"/>
    </source>
</evidence>
<proteinExistence type="predicted"/>
<dbReference type="RefSeq" id="WP_125551336.1">
    <property type="nucleotide sequence ID" value="NZ_JBHSSL010000018.1"/>
</dbReference>
<organism evidence="4 5">
    <name type="scientific">Loigolactobacillus jiayinensis</name>
    <dbReference type="NCBI Taxonomy" id="2486016"/>
    <lineage>
        <taxon>Bacteria</taxon>
        <taxon>Bacillati</taxon>
        <taxon>Bacillota</taxon>
        <taxon>Bacilli</taxon>
        <taxon>Lactobacillales</taxon>
        <taxon>Lactobacillaceae</taxon>
        <taxon>Loigolactobacillus</taxon>
    </lineage>
</organism>
<evidence type="ECO:0000313" key="5">
    <source>
        <dbReference type="Proteomes" id="UP001596289"/>
    </source>
</evidence>
<dbReference type="GO" id="GO:0016757">
    <property type="term" value="F:glycosyltransferase activity"/>
    <property type="evidence" value="ECO:0007669"/>
    <property type="project" value="UniProtKB-KW"/>
</dbReference>
<dbReference type="Gene3D" id="3.90.550.10">
    <property type="entry name" value="Spore Coat Polysaccharide Biosynthesis Protein SpsA, Chain A"/>
    <property type="match status" value="1"/>
</dbReference>
<name>A0ABW1R909_9LACO</name>
<dbReference type="InterPro" id="IPR001173">
    <property type="entry name" value="Glyco_trans_2-like"/>
</dbReference>
<sequence length="339" mass="39120">MDPKVSFIVPVYNVPDDFLNNCITSILKQTESNIEVLLIDDGSTDNSGNICDIFAKQDRRVNVIHQQNKGLSGARNTGVRNAKGEYITFVDGDDWVESNLVESLLPNQRVDVVIGKIVKDFPDKKKYYRYEMTDGETFGKDDRVLLQRQILNFQGNISTVCGKLIDREYLIRNAIYHDENLSQGAEGIEFNFRLFEFIGASVFIDKYVYHYVYDTESITTNPSRKNVILALKCFEKIKKNIQNNSMYSESMRKSLMQDLNTRLLYFIVTTAISSIFSSKNSNTYTEKKSMLIKFMKNNLIEVAFKKGDRSKIGLQRKVILFLIQFRLFYIVNILGKLKK</sequence>
<dbReference type="InterPro" id="IPR029044">
    <property type="entry name" value="Nucleotide-diphossugar_trans"/>
</dbReference>
<comment type="caution">
    <text evidence="4">The sequence shown here is derived from an EMBL/GenBank/DDBJ whole genome shotgun (WGS) entry which is preliminary data.</text>
</comment>
<dbReference type="Pfam" id="PF00535">
    <property type="entry name" value="Glycos_transf_2"/>
    <property type="match status" value="1"/>
</dbReference>